<proteinExistence type="predicted"/>
<comment type="caution">
    <text evidence="1">The sequence shown here is derived from an EMBL/GenBank/DDBJ whole genome shotgun (WGS) entry which is preliminary data.</text>
</comment>
<organism evidence="1 2">
    <name type="scientific">Rhododendron molle</name>
    <name type="common">Chinese azalea</name>
    <name type="synonym">Azalea mollis</name>
    <dbReference type="NCBI Taxonomy" id="49168"/>
    <lineage>
        <taxon>Eukaryota</taxon>
        <taxon>Viridiplantae</taxon>
        <taxon>Streptophyta</taxon>
        <taxon>Embryophyta</taxon>
        <taxon>Tracheophyta</taxon>
        <taxon>Spermatophyta</taxon>
        <taxon>Magnoliopsida</taxon>
        <taxon>eudicotyledons</taxon>
        <taxon>Gunneridae</taxon>
        <taxon>Pentapetalae</taxon>
        <taxon>asterids</taxon>
        <taxon>Ericales</taxon>
        <taxon>Ericaceae</taxon>
        <taxon>Ericoideae</taxon>
        <taxon>Rhodoreae</taxon>
        <taxon>Rhododendron</taxon>
    </lineage>
</organism>
<protein>
    <submittedName>
        <fullName evidence="1">Uncharacterized protein</fullName>
    </submittedName>
</protein>
<evidence type="ECO:0000313" key="1">
    <source>
        <dbReference type="EMBL" id="KAI8550914.1"/>
    </source>
</evidence>
<reference evidence="1" key="1">
    <citation type="submission" date="2022-02" db="EMBL/GenBank/DDBJ databases">
        <title>Plant Genome Project.</title>
        <authorList>
            <person name="Zhang R.-G."/>
        </authorList>
    </citation>
    <scope>NUCLEOTIDE SEQUENCE</scope>
    <source>
        <strain evidence="1">AT1</strain>
    </source>
</reference>
<keyword evidence="2" id="KW-1185">Reference proteome</keyword>
<accession>A0ACC0NDN7</accession>
<sequence length="70" mass="8372">MPFRRECVEDCRPTSAKHPSNRKRKKLDKVKANFDCDKAVQHPRQRKCKRKRTIEADPHSYRIPQSRVVI</sequence>
<evidence type="ECO:0000313" key="2">
    <source>
        <dbReference type="Proteomes" id="UP001062846"/>
    </source>
</evidence>
<gene>
    <name evidence="1" type="ORF">RHMOL_Rhmol06G0144500</name>
</gene>
<dbReference type="EMBL" id="CM046393">
    <property type="protein sequence ID" value="KAI8550914.1"/>
    <property type="molecule type" value="Genomic_DNA"/>
</dbReference>
<dbReference type="Proteomes" id="UP001062846">
    <property type="component" value="Chromosome 6"/>
</dbReference>
<name>A0ACC0NDN7_RHOML</name>